<sequence length="263" mass="28587">MAERAAQLWGCLLVHLLVPGIVGDPSSPPFPTPPAYTGNGTLDKPAKTMQLPGGNQSGPVLCPSITTPLNGSVHVAEGTGRSVGSLVLFQCKEGFQLIGSMKLKCLLRGDKPQWSEAQPECEVVPRQYHRGFRLAVIVSLFSCLIILTTCAFFMLCCVKETQLRQQEEETISRGCQDRDEAPNFPGLDESGGRSSRNLSSPERPLQGLLSSACLRGGARLEHRTIWGCHKDLHQLIAEDGWSQWKKQNPPIGGLLMRGGTMPT</sequence>
<dbReference type="GeneTree" id="ENSGT01110000267943"/>
<dbReference type="PROSITE" id="PS50923">
    <property type="entry name" value="SUSHI"/>
    <property type="match status" value="1"/>
</dbReference>
<evidence type="ECO:0000256" key="1">
    <source>
        <dbReference type="ARBA" id="ARBA00023157"/>
    </source>
</evidence>
<feature type="disulfide bond" evidence="2">
    <location>
        <begin position="62"/>
        <end position="105"/>
    </location>
</feature>
<keyword evidence="4" id="KW-0812">Transmembrane</keyword>
<dbReference type="Ensembl" id="ENSXETT00000107764">
    <property type="protein sequence ID" value="ENSXETP00000111490"/>
    <property type="gene ID" value="ENSXETG00000042282"/>
</dbReference>
<feature type="region of interest" description="Disordered" evidence="3">
    <location>
        <begin position="170"/>
        <end position="203"/>
    </location>
</feature>
<dbReference type="Pfam" id="PF00084">
    <property type="entry name" value="Sushi"/>
    <property type="match status" value="1"/>
</dbReference>
<organism evidence="7">
    <name type="scientific">Xenopus tropicalis</name>
    <name type="common">Western clawed frog</name>
    <name type="synonym">Silurana tropicalis</name>
    <dbReference type="NCBI Taxonomy" id="8364"/>
    <lineage>
        <taxon>Eukaryota</taxon>
        <taxon>Metazoa</taxon>
        <taxon>Chordata</taxon>
        <taxon>Craniata</taxon>
        <taxon>Vertebrata</taxon>
        <taxon>Euteleostomi</taxon>
        <taxon>Amphibia</taxon>
        <taxon>Batrachia</taxon>
        <taxon>Anura</taxon>
        <taxon>Pipoidea</taxon>
        <taxon>Pipidae</taxon>
        <taxon>Xenopodinae</taxon>
        <taxon>Xenopus</taxon>
        <taxon>Silurana</taxon>
    </lineage>
</organism>
<accession>A0A803JU02</accession>
<dbReference type="SUPFAM" id="SSF57535">
    <property type="entry name" value="Complement control module/SCR domain"/>
    <property type="match status" value="1"/>
</dbReference>
<evidence type="ECO:0000256" key="2">
    <source>
        <dbReference type="PROSITE-ProRule" id="PRU00302"/>
    </source>
</evidence>
<keyword evidence="5" id="KW-0732">Signal</keyword>
<dbReference type="InterPro" id="IPR000436">
    <property type="entry name" value="Sushi_SCR_CCP_dom"/>
</dbReference>
<evidence type="ECO:0000256" key="4">
    <source>
        <dbReference type="SAM" id="Phobius"/>
    </source>
</evidence>
<dbReference type="PANTHER" id="PTHR46879">
    <property type="entry name" value="SUSHI DOMAIN-CONTAINING PROTEIN 3"/>
    <property type="match status" value="1"/>
</dbReference>
<dbReference type="Gene3D" id="2.10.70.10">
    <property type="entry name" value="Complement Module, domain 1"/>
    <property type="match status" value="1"/>
</dbReference>
<keyword evidence="4" id="KW-1133">Transmembrane helix</keyword>
<name>A0A803JU02_XENTR</name>
<reference evidence="7" key="2">
    <citation type="submission" date="2021-03" db="UniProtKB">
        <authorList>
            <consortium name="Ensembl"/>
        </authorList>
    </citation>
    <scope>IDENTIFICATION</scope>
</reference>
<feature type="domain" description="Sushi" evidence="6">
    <location>
        <begin position="60"/>
        <end position="123"/>
    </location>
</feature>
<evidence type="ECO:0000256" key="5">
    <source>
        <dbReference type="SAM" id="SignalP"/>
    </source>
</evidence>
<reference evidence="7" key="1">
    <citation type="journal article" date="2010" name="Science">
        <title>The genome of the Western clawed frog Xenopus tropicalis.</title>
        <authorList>
            <person name="Hellsten U."/>
            <person name="Harland R.M."/>
            <person name="Gilchrist M.J."/>
            <person name="Hendrix D."/>
            <person name="Jurka J."/>
            <person name="Kapitonov V."/>
            <person name="Ovcharenko I."/>
            <person name="Putnam N.H."/>
            <person name="Shu S."/>
            <person name="Taher L."/>
            <person name="Blitz I.L."/>
            <person name="Blumberg B."/>
            <person name="Dichmann D.S."/>
            <person name="Dubchak I."/>
            <person name="Amaya E."/>
            <person name="Detter J.C."/>
            <person name="Fletcher R."/>
            <person name="Gerhard D.S."/>
            <person name="Goodstein D."/>
            <person name="Graves T."/>
            <person name="Grigoriev I.V."/>
            <person name="Grimwood J."/>
            <person name="Kawashima T."/>
            <person name="Lindquist E."/>
            <person name="Lucas S.M."/>
            <person name="Mead P.E."/>
            <person name="Mitros T."/>
            <person name="Ogino H."/>
            <person name="Ohta Y."/>
            <person name="Poliakov A.V."/>
            <person name="Pollet N."/>
            <person name="Robert J."/>
            <person name="Salamov A."/>
            <person name="Sater A.K."/>
            <person name="Schmutz J."/>
            <person name="Terry A."/>
            <person name="Vize P.D."/>
            <person name="Warren W.C."/>
            <person name="Wells D."/>
            <person name="Wills A."/>
            <person name="Wilson R.K."/>
            <person name="Zimmerman L.B."/>
            <person name="Zorn A.M."/>
            <person name="Grainger R."/>
            <person name="Grammer T."/>
            <person name="Khokha M.K."/>
            <person name="Richardson P.M."/>
            <person name="Rokhsar D.S."/>
        </authorList>
    </citation>
    <scope>NUCLEOTIDE SEQUENCE [LARGE SCALE GENOMIC DNA]</scope>
    <source>
        <strain evidence="7">Nigerian</strain>
    </source>
</reference>
<feature type="chain" id="PRO_5030990413" description="Sushi domain-containing protein" evidence="5">
    <location>
        <begin position="24"/>
        <end position="263"/>
    </location>
</feature>
<evidence type="ECO:0000313" key="7">
    <source>
        <dbReference type="Ensembl" id="ENSXETP00000111490"/>
    </source>
</evidence>
<dbReference type="CDD" id="cd00033">
    <property type="entry name" value="CCP"/>
    <property type="match status" value="1"/>
</dbReference>
<feature type="signal peptide" evidence="5">
    <location>
        <begin position="1"/>
        <end position="23"/>
    </location>
</feature>
<feature type="compositionally biased region" description="Basic and acidic residues" evidence="3">
    <location>
        <begin position="170"/>
        <end position="181"/>
    </location>
</feature>
<dbReference type="SMART" id="SM00032">
    <property type="entry name" value="CCP"/>
    <property type="match status" value="1"/>
</dbReference>
<dbReference type="InterPro" id="IPR053067">
    <property type="entry name" value="SUSD3"/>
</dbReference>
<evidence type="ECO:0000256" key="3">
    <source>
        <dbReference type="SAM" id="MobiDB-lite"/>
    </source>
</evidence>
<dbReference type="InParanoid" id="A0A803JU02"/>
<proteinExistence type="predicted"/>
<dbReference type="AlphaFoldDB" id="A0A803JU02"/>
<feature type="transmembrane region" description="Helical" evidence="4">
    <location>
        <begin position="134"/>
        <end position="158"/>
    </location>
</feature>
<evidence type="ECO:0000259" key="6">
    <source>
        <dbReference type="PROSITE" id="PS50923"/>
    </source>
</evidence>
<protein>
    <recommendedName>
        <fullName evidence="6">Sushi domain-containing protein</fullName>
    </recommendedName>
</protein>
<dbReference type="PANTHER" id="PTHR46879:SF2">
    <property type="entry name" value="MICROTUBULE-ASSOCIATED SERINE_THREONINE-PROTEIN KINASE 3"/>
    <property type="match status" value="1"/>
</dbReference>
<dbReference type="InterPro" id="IPR035976">
    <property type="entry name" value="Sushi/SCR/CCP_sf"/>
</dbReference>
<comment type="caution">
    <text evidence="2">Lacks conserved residue(s) required for the propagation of feature annotation.</text>
</comment>
<keyword evidence="2" id="KW-0768">Sushi</keyword>
<keyword evidence="1 2" id="KW-1015">Disulfide bond</keyword>
<keyword evidence="4" id="KW-0472">Membrane</keyword>